<reference evidence="4 5" key="1">
    <citation type="submission" date="2015-09" db="EMBL/GenBank/DDBJ databases">
        <title>Spore heat resistance.</title>
        <authorList>
            <person name="Boekhorst J."/>
            <person name="Berendsen E.M."/>
            <person name="Wells-Bennik M.H."/>
            <person name="Kuipers O.P."/>
        </authorList>
    </citation>
    <scope>NUCLEOTIDE SEQUENCE [LARGE SCALE GENOMIC DNA]</scope>
    <source>
        <strain evidence="4 5">B4122</strain>
    </source>
</reference>
<dbReference type="Pfam" id="PF04740">
    <property type="entry name" value="LXG"/>
    <property type="match status" value="1"/>
</dbReference>
<dbReference type="EMBL" id="LJZV01000003">
    <property type="protein sequence ID" value="KZD94149.1"/>
    <property type="molecule type" value="Genomic_DNA"/>
</dbReference>
<feature type="coiled-coil region" evidence="2">
    <location>
        <begin position="3"/>
        <end position="33"/>
    </location>
</feature>
<protein>
    <submittedName>
        <fullName evidence="4">Toxin component</fullName>
    </submittedName>
</protein>
<evidence type="ECO:0000313" key="5">
    <source>
        <dbReference type="Proteomes" id="UP000076442"/>
    </source>
</evidence>
<evidence type="ECO:0000256" key="2">
    <source>
        <dbReference type="SAM" id="Coils"/>
    </source>
</evidence>
<dbReference type="PANTHER" id="PTHR34976:SF2">
    <property type="entry name" value="TYPE VII SECRETION SYSTEM PROTEIN ESSD"/>
    <property type="match status" value="1"/>
</dbReference>
<dbReference type="InterPro" id="IPR006829">
    <property type="entry name" value="LXG_dom"/>
</dbReference>
<evidence type="ECO:0000259" key="3">
    <source>
        <dbReference type="PROSITE" id="PS51756"/>
    </source>
</evidence>
<evidence type="ECO:0000256" key="1">
    <source>
        <dbReference type="ARBA" id="ARBA00034117"/>
    </source>
</evidence>
<sequence length="362" mass="41372">MKVFEAKSLLSEAENRAKDYKELKNQMIKLRKAFKAVADLDDSEFSGKGANNIKAFYHDHVGVTDQWIDLIDMKIAFLTSISGVLEEASLSDAYVEESFLEHELANAYKKSKSIMSEQKKAMKDILNDIDDILPLDLFSTETFKDELSSAENKRKKTVDKISDVDENLKTEYAITEPNEQFIKADFQKLQESTGKGKNATPLHYNAKAYRESDIHKKKNDIEKQSEAYLKIKKEEAKKLEIKNLKKQLVKVTDPDEYLKIAKKIGYENLKPDQQVYFRQLEELQQKAEIGKGIAVGMYEAGKDTVMGLYQLAMHPIETLSGTVNAALHPIDTYKIIAKDIEDTFQRDMINGDSYSRAKWIPM</sequence>
<dbReference type="PROSITE" id="PS51756">
    <property type="entry name" value="LXG"/>
    <property type="match status" value="1"/>
</dbReference>
<proteinExistence type="inferred from homology"/>
<dbReference type="PANTHER" id="PTHR34976">
    <property type="entry name" value="RIBONUCLEASE YQCG-RELATED"/>
    <property type="match status" value="1"/>
</dbReference>
<dbReference type="Proteomes" id="UP000076442">
    <property type="component" value="Unassembled WGS sequence"/>
</dbReference>
<evidence type="ECO:0000313" key="4">
    <source>
        <dbReference type="EMBL" id="KZD94149.1"/>
    </source>
</evidence>
<accession>A0AAP1H9D5</accession>
<comment type="similarity">
    <text evidence="1">In the N-terminal section; belongs to the LXG family.</text>
</comment>
<gene>
    <name evidence="4" type="ORF">B4122_0845</name>
</gene>
<keyword evidence="2" id="KW-0175">Coiled coil</keyword>
<name>A0AAP1H9D5_BACIU</name>
<dbReference type="InterPro" id="IPR051768">
    <property type="entry name" value="Bact_secretion_toxin"/>
</dbReference>
<dbReference type="AlphaFoldDB" id="A0AAP1H9D5"/>
<organism evidence="4 5">
    <name type="scientific">Bacillus subtilis</name>
    <dbReference type="NCBI Taxonomy" id="1423"/>
    <lineage>
        <taxon>Bacteria</taxon>
        <taxon>Bacillati</taxon>
        <taxon>Bacillota</taxon>
        <taxon>Bacilli</taxon>
        <taxon>Bacillales</taxon>
        <taxon>Bacillaceae</taxon>
        <taxon>Bacillus</taxon>
    </lineage>
</organism>
<feature type="domain" description="LXG" evidence="3">
    <location>
        <begin position="1"/>
        <end position="235"/>
    </location>
</feature>
<comment type="caution">
    <text evidence="4">The sequence shown here is derived from an EMBL/GenBank/DDBJ whole genome shotgun (WGS) entry which is preliminary data.</text>
</comment>